<feature type="compositionally biased region" description="Polar residues" evidence="8">
    <location>
        <begin position="783"/>
        <end position="799"/>
    </location>
</feature>
<dbReference type="RefSeq" id="XP_030989918.1">
    <property type="nucleotide sequence ID" value="XM_031135898.1"/>
</dbReference>
<reference evidence="10 11" key="1">
    <citation type="submission" date="2019-06" db="EMBL/GenBank/DDBJ databases">
        <title>Draft genome sequence of the filamentous fungus Phialemoniopsis curvata isolated from diesel fuel.</title>
        <authorList>
            <person name="Varaljay V.A."/>
            <person name="Lyon W.J."/>
            <person name="Crouch A.L."/>
            <person name="Drake C.E."/>
            <person name="Hollomon J.M."/>
            <person name="Nadeau L.J."/>
            <person name="Nunn H.S."/>
            <person name="Stevenson B.S."/>
            <person name="Bojanowski C.L."/>
            <person name="Crookes-Goodson W.J."/>
        </authorList>
    </citation>
    <scope>NUCLEOTIDE SEQUENCE [LARGE SCALE GENOMIC DNA]</scope>
    <source>
        <strain evidence="10 11">D216</strain>
    </source>
</reference>
<dbReference type="InParanoid" id="A0A507ALZ0"/>
<evidence type="ECO:0000313" key="10">
    <source>
        <dbReference type="EMBL" id="TPX08207.1"/>
    </source>
</evidence>
<evidence type="ECO:0000256" key="4">
    <source>
        <dbReference type="ARBA" id="ARBA00022670"/>
    </source>
</evidence>
<dbReference type="PROSITE" id="PS50235">
    <property type="entry name" value="USP_3"/>
    <property type="match status" value="1"/>
</dbReference>
<dbReference type="Gene3D" id="3.90.70.10">
    <property type="entry name" value="Cysteine proteinases"/>
    <property type="match status" value="2"/>
</dbReference>
<comment type="catalytic activity">
    <reaction evidence="1">
        <text>Thiol-dependent hydrolysis of ester, thioester, amide, peptide and isopeptide bonds formed by the C-terminal Gly of ubiquitin (a 76-residue protein attached to proteins as an intracellular targeting signal).</text>
        <dbReference type="EC" id="3.4.19.12"/>
    </reaction>
</comment>
<dbReference type="InterPro" id="IPR038765">
    <property type="entry name" value="Papain-like_cys_pep_sf"/>
</dbReference>
<feature type="compositionally biased region" description="Basic residues" evidence="8">
    <location>
        <begin position="887"/>
        <end position="903"/>
    </location>
</feature>
<feature type="compositionally biased region" description="Polar residues" evidence="8">
    <location>
        <begin position="691"/>
        <end position="701"/>
    </location>
</feature>
<feature type="domain" description="USP" evidence="9">
    <location>
        <begin position="212"/>
        <end position="669"/>
    </location>
</feature>
<evidence type="ECO:0000256" key="3">
    <source>
        <dbReference type="ARBA" id="ARBA00012759"/>
    </source>
</evidence>
<evidence type="ECO:0000256" key="1">
    <source>
        <dbReference type="ARBA" id="ARBA00000707"/>
    </source>
</evidence>
<evidence type="ECO:0000256" key="5">
    <source>
        <dbReference type="ARBA" id="ARBA00022786"/>
    </source>
</evidence>
<feature type="region of interest" description="Disordered" evidence="8">
    <location>
        <begin position="757"/>
        <end position="846"/>
    </location>
</feature>
<feature type="compositionally biased region" description="Basic and acidic residues" evidence="8">
    <location>
        <begin position="904"/>
        <end position="925"/>
    </location>
</feature>
<dbReference type="InterPro" id="IPR001394">
    <property type="entry name" value="Peptidase_C19_UCH"/>
</dbReference>
<organism evidence="10 11">
    <name type="scientific">Thyridium curvatum</name>
    <dbReference type="NCBI Taxonomy" id="1093900"/>
    <lineage>
        <taxon>Eukaryota</taxon>
        <taxon>Fungi</taxon>
        <taxon>Dikarya</taxon>
        <taxon>Ascomycota</taxon>
        <taxon>Pezizomycotina</taxon>
        <taxon>Sordariomycetes</taxon>
        <taxon>Sordariomycetidae</taxon>
        <taxon>Thyridiales</taxon>
        <taxon>Thyridiaceae</taxon>
        <taxon>Thyridium</taxon>
    </lineage>
</organism>
<dbReference type="SUPFAM" id="SSF54001">
    <property type="entry name" value="Cysteine proteinases"/>
    <property type="match status" value="1"/>
</dbReference>
<dbReference type="OrthoDB" id="6287070at2759"/>
<dbReference type="InterPro" id="IPR050164">
    <property type="entry name" value="Peptidase_C19"/>
</dbReference>
<feature type="compositionally biased region" description="Basic and acidic residues" evidence="8">
    <location>
        <begin position="414"/>
        <end position="423"/>
    </location>
</feature>
<evidence type="ECO:0000256" key="6">
    <source>
        <dbReference type="ARBA" id="ARBA00022801"/>
    </source>
</evidence>
<dbReference type="STRING" id="1093900.A0A507ALZ0"/>
<sequence length="925" mass="103306">MDAPQSPLIALHNHRKTLPPPLLPVNPGARFDRETHSLLASASLALTPPPATFPYNHKARASCTTTPPLDLTLPVPRSPTAAAYTDVTRRGSFPRKFKSLREKNGSERRSKSSEPGQRVRPLSTEAFLSLFKPDSSKHAAKSEEEKESAKIDDVLAQLEDSNMHHIPREHVRFALSSQYAEGSVSKAVEVLKLQQQAFSGIILPYQPNVAMVGAENRCNVTCYLDSLLFAMFAKLEAFECMLKNDSKEQTQQQLAALLRLYVNMLRSGKMIHADLVSIVTEWRLFTCDIVADAVQIERIQNALAACGWKDAQLLEQQDTSEAFAFITETLQLPLLTLQVDLFHQGKHDDDDHKVVYERLLNLAVPPDPEGKGIKLEDCLEDYFNTRVDVSRDSLDEKPADALAEHHENILHLVSRAEDPEAADHLGPPPPRRRWTLAEPASESSSSEHRPANRHRSTSIIQRIVIDEEGKKGHVEEDPATLLQKVKRQGSTVVKAVTIPAWQFFKLIPWHSTSHSEPRSDVEVVRHLNQKPVVGICLKRYMMTESGQPKRHNTFIDIPDSLRLPHFMMVDDLKINESNELNTEYKLVLQSVVCHRGDSLHSGHYIAFARVNPKLLTDNRRHQADPPPDYEDAQWVKFDDLMVEQRVTFVDDIRQALKEEMPYLLFYQILPMVDITTTSTEDDNDNEPPSYDDSTLHVNGAQSPIPDSESRALSRRTSGYFDNTALTNSTVPSVRFSAELERPSRLSVDEEPYAAATHLKAGTSRRGSLAVSEPYGISPAVTPESRSPALTPSEETTAQRLSRAAAKFAKPNNRSRPGSQAGEGRISLTMSRIGGLMRSSKDPLRVSEDGAETIATIATTATDVSNAPITAVASEPLLSAMADEKEEKHHHHHYHRPHRSKGKNRTGDKTKEKDKAGVPERECVVM</sequence>
<dbReference type="Pfam" id="PF00443">
    <property type="entry name" value="UCH"/>
    <property type="match status" value="1"/>
</dbReference>
<dbReference type="PANTHER" id="PTHR24006:SF722">
    <property type="entry name" value="UBIQUITIN CARBOXYL-TERMINAL HYDROLASE 48"/>
    <property type="match status" value="1"/>
</dbReference>
<feature type="region of interest" description="Disordered" evidence="8">
    <location>
        <begin position="880"/>
        <end position="925"/>
    </location>
</feature>
<dbReference type="PANTHER" id="PTHR24006">
    <property type="entry name" value="UBIQUITIN CARBOXYL-TERMINAL HYDROLASE"/>
    <property type="match status" value="1"/>
</dbReference>
<dbReference type="GO" id="GO:0006508">
    <property type="term" value="P:proteolysis"/>
    <property type="evidence" value="ECO:0007669"/>
    <property type="project" value="UniProtKB-KW"/>
</dbReference>
<dbReference type="EC" id="3.4.19.12" evidence="3"/>
<keyword evidence="6" id="KW-0378">Hydrolase</keyword>
<dbReference type="GO" id="GO:0005634">
    <property type="term" value="C:nucleus"/>
    <property type="evidence" value="ECO:0007669"/>
    <property type="project" value="UniProtKB-SubCell"/>
</dbReference>
<keyword evidence="7" id="KW-0788">Thiol protease</keyword>
<feature type="region of interest" description="Disordered" evidence="8">
    <location>
        <begin position="100"/>
        <end position="120"/>
    </location>
</feature>
<keyword evidence="5" id="KW-0833">Ubl conjugation pathway</keyword>
<accession>A0A507ALZ0</accession>
<evidence type="ECO:0000259" key="9">
    <source>
        <dbReference type="PROSITE" id="PS50235"/>
    </source>
</evidence>
<evidence type="ECO:0000256" key="2">
    <source>
        <dbReference type="ARBA" id="ARBA00009085"/>
    </source>
</evidence>
<name>A0A507ALZ0_9PEZI</name>
<feature type="region of interest" description="Disordered" evidence="8">
    <location>
        <begin position="677"/>
        <end position="712"/>
    </location>
</feature>
<keyword evidence="4" id="KW-0645">Protease</keyword>
<dbReference type="EMBL" id="SKBQ01000007">
    <property type="protein sequence ID" value="TPX08207.1"/>
    <property type="molecule type" value="Genomic_DNA"/>
</dbReference>
<comment type="similarity">
    <text evidence="2">Belongs to the peptidase C19 family.</text>
</comment>
<dbReference type="InterPro" id="IPR028889">
    <property type="entry name" value="USP"/>
</dbReference>
<feature type="compositionally biased region" description="Basic and acidic residues" evidence="8">
    <location>
        <begin position="100"/>
        <end position="112"/>
    </location>
</feature>
<dbReference type="AlphaFoldDB" id="A0A507ALZ0"/>
<protein>
    <recommendedName>
        <fullName evidence="3">ubiquitinyl hydrolase 1</fullName>
        <ecNumber evidence="3">3.4.19.12</ecNumber>
    </recommendedName>
</protein>
<dbReference type="GO" id="GO:0016579">
    <property type="term" value="P:protein deubiquitination"/>
    <property type="evidence" value="ECO:0007669"/>
    <property type="project" value="InterPro"/>
</dbReference>
<comment type="caution">
    <text evidence="10">The sequence shown here is derived from an EMBL/GenBank/DDBJ whole genome shotgun (WGS) entry which is preliminary data.</text>
</comment>
<evidence type="ECO:0000256" key="8">
    <source>
        <dbReference type="SAM" id="MobiDB-lite"/>
    </source>
</evidence>
<keyword evidence="11" id="KW-1185">Reference proteome</keyword>
<feature type="region of interest" description="Disordered" evidence="8">
    <location>
        <begin position="414"/>
        <end position="462"/>
    </location>
</feature>
<dbReference type="GeneID" id="41969229"/>
<dbReference type="GO" id="GO:0005829">
    <property type="term" value="C:cytosol"/>
    <property type="evidence" value="ECO:0007669"/>
    <property type="project" value="TreeGrafter"/>
</dbReference>
<proteinExistence type="inferred from homology"/>
<evidence type="ECO:0000256" key="7">
    <source>
        <dbReference type="ARBA" id="ARBA00022807"/>
    </source>
</evidence>
<dbReference type="GO" id="GO:0004843">
    <property type="term" value="F:cysteine-type deubiquitinase activity"/>
    <property type="evidence" value="ECO:0007669"/>
    <property type="project" value="UniProtKB-EC"/>
</dbReference>
<evidence type="ECO:0000313" key="11">
    <source>
        <dbReference type="Proteomes" id="UP000319257"/>
    </source>
</evidence>
<dbReference type="Proteomes" id="UP000319257">
    <property type="component" value="Unassembled WGS sequence"/>
</dbReference>
<gene>
    <name evidence="10" type="ORF">E0L32_001782</name>
</gene>